<accession>A0ABM1ZPR4</accession>
<feature type="compositionally biased region" description="Basic and acidic residues" evidence="2">
    <location>
        <begin position="836"/>
        <end position="847"/>
    </location>
</feature>
<feature type="region of interest" description="Disordered" evidence="2">
    <location>
        <begin position="1546"/>
        <end position="1602"/>
    </location>
</feature>
<feature type="region of interest" description="Disordered" evidence="2">
    <location>
        <begin position="75"/>
        <end position="112"/>
    </location>
</feature>
<protein>
    <recommendedName>
        <fullName evidence="3">WAPL domain-containing protein</fullName>
    </recommendedName>
</protein>
<feature type="compositionally biased region" description="Basic and acidic residues" evidence="2">
    <location>
        <begin position="444"/>
        <end position="453"/>
    </location>
</feature>
<evidence type="ECO:0000259" key="3">
    <source>
        <dbReference type="PROSITE" id="PS51271"/>
    </source>
</evidence>
<dbReference type="RefSeq" id="XP_029711643.2">
    <property type="nucleotide sequence ID" value="XM_029855783.2"/>
</dbReference>
<feature type="compositionally biased region" description="Low complexity" evidence="2">
    <location>
        <begin position="392"/>
        <end position="401"/>
    </location>
</feature>
<dbReference type="PROSITE" id="PS51271">
    <property type="entry name" value="WAPL"/>
    <property type="match status" value="1"/>
</dbReference>
<feature type="compositionally biased region" description="Basic and acidic residues" evidence="2">
    <location>
        <begin position="629"/>
        <end position="655"/>
    </location>
</feature>
<dbReference type="InterPro" id="IPR039874">
    <property type="entry name" value="WAPL"/>
</dbReference>
<feature type="compositionally biased region" description="Low complexity" evidence="2">
    <location>
        <begin position="1559"/>
        <end position="1588"/>
    </location>
</feature>
<feature type="region of interest" description="Disordered" evidence="2">
    <location>
        <begin position="725"/>
        <end position="889"/>
    </location>
</feature>
<feature type="compositionally biased region" description="Polar residues" evidence="2">
    <location>
        <begin position="790"/>
        <end position="833"/>
    </location>
</feature>
<dbReference type="Proteomes" id="UP000069940">
    <property type="component" value="Unassembled WGS sequence"/>
</dbReference>
<feature type="compositionally biased region" description="Basic and acidic residues" evidence="2">
    <location>
        <begin position="335"/>
        <end position="348"/>
    </location>
</feature>
<evidence type="ECO:0000256" key="1">
    <source>
        <dbReference type="ARBA" id="ARBA00006854"/>
    </source>
</evidence>
<keyword evidence="5" id="KW-1185">Reference proteome</keyword>
<feature type="compositionally biased region" description="Basic residues" evidence="2">
    <location>
        <begin position="160"/>
        <end position="170"/>
    </location>
</feature>
<dbReference type="InterPro" id="IPR022771">
    <property type="entry name" value="WAPL_C"/>
</dbReference>
<dbReference type="InterPro" id="IPR016024">
    <property type="entry name" value="ARM-type_fold"/>
</dbReference>
<proteinExistence type="inferred from homology"/>
<feature type="region of interest" description="Disordered" evidence="2">
    <location>
        <begin position="930"/>
        <end position="987"/>
    </location>
</feature>
<organism evidence="4 5">
    <name type="scientific">Aedes albopictus</name>
    <name type="common">Asian tiger mosquito</name>
    <name type="synonym">Stegomyia albopicta</name>
    <dbReference type="NCBI Taxonomy" id="7160"/>
    <lineage>
        <taxon>Eukaryota</taxon>
        <taxon>Metazoa</taxon>
        <taxon>Ecdysozoa</taxon>
        <taxon>Arthropoda</taxon>
        <taxon>Hexapoda</taxon>
        <taxon>Insecta</taxon>
        <taxon>Pterygota</taxon>
        <taxon>Neoptera</taxon>
        <taxon>Endopterygota</taxon>
        <taxon>Diptera</taxon>
        <taxon>Nematocera</taxon>
        <taxon>Culicoidea</taxon>
        <taxon>Culicidae</taxon>
        <taxon>Culicinae</taxon>
        <taxon>Aedini</taxon>
        <taxon>Aedes</taxon>
        <taxon>Stegomyia</taxon>
    </lineage>
</organism>
<feature type="compositionally biased region" description="Basic and acidic residues" evidence="2">
    <location>
        <begin position="189"/>
        <end position="200"/>
    </location>
</feature>
<feature type="compositionally biased region" description="Low complexity" evidence="2">
    <location>
        <begin position="301"/>
        <end position="318"/>
    </location>
</feature>
<feature type="compositionally biased region" description="Low complexity" evidence="2">
    <location>
        <begin position="350"/>
        <end position="364"/>
    </location>
</feature>
<feature type="compositionally biased region" description="Polar residues" evidence="2">
    <location>
        <begin position="598"/>
        <end position="614"/>
    </location>
</feature>
<comment type="similarity">
    <text evidence="1">Belongs to the WAPL family.</text>
</comment>
<dbReference type="Gene3D" id="1.25.10.10">
    <property type="entry name" value="Leucine-rich Repeat Variant"/>
    <property type="match status" value="1"/>
</dbReference>
<evidence type="ECO:0000313" key="5">
    <source>
        <dbReference type="Proteomes" id="UP000069940"/>
    </source>
</evidence>
<reference evidence="4" key="2">
    <citation type="submission" date="2025-05" db="UniProtKB">
        <authorList>
            <consortium name="EnsemblMetazoa"/>
        </authorList>
    </citation>
    <scope>IDENTIFICATION</scope>
    <source>
        <strain evidence="4">Foshan</strain>
    </source>
</reference>
<evidence type="ECO:0000256" key="2">
    <source>
        <dbReference type="SAM" id="MobiDB-lite"/>
    </source>
</evidence>
<feature type="compositionally biased region" description="Acidic residues" evidence="2">
    <location>
        <begin position="281"/>
        <end position="300"/>
    </location>
</feature>
<feature type="domain" description="WAPL" evidence="3">
    <location>
        <begin position="1012"/>
        <end position="1521"/>
    </location>
</feature>
<feature type="compositionally biased region" description="Polar residues" evidence="2">
    <location>
        <begin position="565"/>
        <end position="579"/>
    </location>
</feature>
<dbReference type="PANTHER" id="PTHR22100:SF13">
    <property type="entry name" value="WINGS APART-LIKE PROTEIN HOMOLOG"/>
    <property type="match status" value="1"/>
</dbReference>
<feature type="region of interest" description="Disordered" evidence="2">
    <location>
        <begin position="558"/>
        <end position="581"/>
    </location>
</feature>
<reference evidence="5" key="1">
    <citation type="journal article" date="2015" name="Proc. Natl. Acad. Sci. U.S.A.">
        <title>Genome sequence of the Asian Tiger mosquito, Aedes albopictus, reveals insights into its biology, genetics, and evolution.</title>
        <authorList>
            <person name="Chen X.G."/>
            <person name="Jiang X."/>
            <person name="Gu J."/>
            <person name="Xu M."/>
            <person name="Wu Y."/>
            <person name="Deng Y."/>
            <person name="Zhang C."/>
            <person name="Bonizzoni M."/>
            <person name="Dermauw W."/>
            <person name="Vontas J."/>
            <person name="Armbruster P."/>
            <person name="Huang X."/>
            <person name="Yang Y."/>
            <person name="Zhang H."/>
            <person name="He W."/>
            <person name="Peng H."/>
            <person name="Liu Y."/>
            <person name="Wu K."/>
            <person name="Chen J."/>
            <person name="Lirakis M."/>
            <person name="Topalis P."/>
            <person name="Van Leeuwen T."/>
            <person name="Hall A.B."/>
            <person name="Jiang X."/>
            <person name="Thorpe C."/>
            <person name="Mueller R.L."/>
            <person name="Sun C."/>
            <person name="Waterhouse R.M."/>
            <person name="Yan G."/>
            <person name="Tu Z.J."/>
            <person name="Fang X."/>
            <person name="James A.A."/>
        </authorList>
    </citation>
    <scope>NUCLEOTIDE SEQUENCE [LARGE SCALE GENOMIC DNA]</scope>
    <source>
        <strain evidence="5">Foshan</strain>
    </source>
</reference>
<feature type="compositionally biased region" description="Basic and acidic residues" evidence="2">
    <location>
        <begin position="958"/>
        <end position="972"/>
    </location>
</feature>
<dbReference type="PANTHER" id="PTHR22100">
    <property type="entry name" value="WINGS APART-LIKE PROTEIN HOMOLOG"/>
    <property type="match status" value="1"/>
</dbReference>
<dbReference type="InterPro" id="IPR012502">
    <property type="entry name" value="WAPL_dom"/>
</dbReference>
<feature type="region of interest" description="Disordered" evidence="2">
    <location>
        <begin position="598"/>
        <end position="655"/>
    </location>
</feature>
<dbReference type="Pfam" id="PF07814">
    <property type="entry name" value="WAPL"/>
    <property type="match status" value="1"/>
</dbReference>
<evidence type="ECO:0000313" key="4">
    <source>
        <dbReference type="EnsemblMetazoa" id="AALFPA23_020484.P30246"/>
    </source>
</evidence>
<dbReference type="SUPFAM" id="SSF48371">
    <property type="entry name" value="ARM repeat"/>
    <property type="match status" value="1"/>
</dbReference>
<dbReference type="GeneID" id="109400381"/>
<feature type="compositionally biased region" description="Pro residues" evidence="2">
    <location>
        <begin position="262"/>
        <end position="273"/>
    </location>
</feature>
<dbReference type="EnsemblMetazoa" id="AALFPA23_020484.R30246">
    <property type="protein sequence ID" value="AALFPA23_020484.P30246"/>
    <property type="gene ID" value="AALFPA23_020484"/>
</dbReference>
<feature type="region of interest" description="Disordered" evidence="2">
    <location>
        <begin position="133"/>
        <end position="521"/>
    </location>
</feature>
<dbReference type="InterPro" id="IPR011989">
    <property type="entry name" value="ARM-like"/>
</dbReference>
<feature type="compositionally biased region" description="Pro residues" evidence="2">
    <location>
        <begin position="733"/>
        <end position="745"/>
    </location>
</feature>
<name>A0ABM1ZPR4_AEDAL</name>
<feature type="compositionally biased region" description="Acidic residues" evidence="2">
    <location>
        <begin position="505"/>
        <end position="514"/>
    </location>
</feature>
<sequence>MSKWNKGHGLIVPIDSLLKEKENTNRPAPLRSAGLVGRWGITSFTSIRNTSYEFESTSPKESDDLNCPSSVASLSTQVPNPIKPKKFFKSRNTLPPVAAKPDPHRDAAGYGSPQQKNVLLHQAAQLQARIAQDAGGSPPYVPAGYYQPLGASTSAEGKAPGKKKSKKKKQKQSEGEAGEESAVPAEKPSSAKKEKPESKKEKKQKKVKKEVELPPELPKRNSSRIRNKVVNYNEDDDSFDMIPYRDEVSRTPPVSKLALEPAPVPEVPEPEPVPVEKSVAEEEDEEEVEEEYDEEQEVPQEEAPAPGGSVTKSVGTVGMQVPAGLASPTKASSGGEDRVKTREHKEMKTVPVPLSSPSVVEHPPIVLRISKGTSRLISTDSEDVNSPPHGSAVQQPAVAPAIPHQPTPPASQESEPPAPLTEPAVNPVPSASATFVTGLTPPEEEPKKDDLKIKITLSKGLISNGGSSSKHKKESKKELRHFKKRAIAREKGRSSKRAKRGEGGDTQEEDDERKDEELLGGVAEDLRVDPIVLPNIRPQFPLPGTDAYELYRTLASPSGGDDFDSQSSILGSASSNNTPKHVGLTAADDCRIIHSRGSSDCGSDLELSQNSSTAAAPPSEINFESENTQDNKEEEAKEVVKPEEEKKEPPKEERVEVLKLSLKGTRSTRTTRSKMKNTAQVEVISKPEPIPVPAAISSPEPAVKKFGRATRNRNNNNNVVAPEVEPVKEVEPVPEPVREPSPPLAPVQKAATRQYSRRKKNVVPPDYQHDLLTSPKRPALEPIDSPPPFTLSSETESALASMKSPRSSALTTGLDLTTNSNRTEPAQPAVSSDIQDENKPEPTEYKIKNKFKRSYFRSEELAKQQQLQESRPLAETSAGNNTIPSAAPASALTVPPITIPIVQPMSSAQDQQQQPVKLVISKKKGSIFKSRPLTGSAEAADKKRHVYKHKWDDDDEDGKDKGAMAEAEKDKQPSTFEGEPSGLSRVTRMRSTGETSMEFDDEFDFDTKLKCDRDTKPYYTVVRNVKKAHQIQEIGESQEMDDDVEYILSALQPDNPNATRCLSAMTLATKCMTPAFRMHVRAHGVVTRFFKALRDAHTDQSLGLCTATIMFVLSQDTLNMDLDRDSLELMLNLLDTDHRSGSDGGLSKGQLEKNQQKVRELCEEIKNSGKAKHMDLDNITTGSLAMESLLSLTSKRAGEWFKDELRNLGGLEHLIKTVSDCCRQISDYVIEWTDDLLSKLQKIERCLRVLENVTILNEQNQSYILNYNGGRMITTLVKLLKLIDGEVVLYPTTERTPKEDRGAVLREMIIPVLKLFITLTHPFNDTAYGASVIGSQPHVIATSLHLLLRLGDYVPQKFIFEMNILVLLFLINLTIYTQSNRHHLMTARAPDDFGTTAAAESSRTTRGAKATAQQEMAIQALVDYFYRQDELARYAEKNTDAILEAKSKKNEDIEETVTKLLQKAGSHMEHTLMASYVALLIGWLVKGSDEYEATVRCYLKDGNFVMMVNSLEKYHNFLNLTANSDASSLQHVRQTKNIIDNLKKLDSADRQHQQQPEASTSSSSLQSLPTTSSSSSTSIATTASNTTTPHRYGSRSSTRAHY</sequence>
<feature type="compositionally biased region" description="Basic residues" evidence="2">
    <location>
        <begin position="469"/>
        <end position="486"/>
    </location>
</feature>